<feature type="transmembrane region" description="Helical" evidence="2">
    <location>
        <begin position="74"/>
        <end position="97"/>
    </location>
</feature>
<reference evidence="3 4" key="1">
    <citation type="journal article" date="2019" name="Nat. Ecol. Evol.">
        <title>Megaphylogeny resolves global patterns of mushroom evolution.</title>
        <authorList>
            <person name="Varga T."/>
            <person name="Krizsan K."/>
            <person name="Foldi C."/>
            <person name="Dima B."/>
            <person name="Sanchez-Garcia M."/>
            <person name="Sanchez-Ramirez S."/>
            <person name="Szollosi G.J."/>
            <person name="Szarkandi J.G."/>
            <person name="Papp V."/>
            <person name="Albert L."/>
            <person name="Andreopoulos W."/>
            <person name="Angelini C."/>
            <person name="Antonin V."/>
            <person name="Barry K.W."/>
            <person name="Bougher N.L."/>
            <person name="Buchanan P."/>
            <person name="Buyck B."/>
            <person name="Bense V."/>
            <person name="Catcheside P."/>
            <person name="Chovatia M."/>
            <person name="Cooper J."/>
            <person name="Damon W."/>
            <person name="Desjardin D."/>
            <person name="Finy P."/>
            <person name="Geml J."/>
            <person name="Haridas S."/>
            <person name="Hughes K."/>
            <person name="Justo A."/>
            <person name="Karasinski D."/>
            <person name="Kautmanova I."/>
            <person name="Kiss B."/>
            <person name="Kocsube S."/>
            <person name="Kotiranta H."/>
            <person name="LaButti K.M."/>
            <person name="Lechner B.E."/>
            <person name="Liimatainen K."/>
            <person name="Lipzen A."/>
            <person name="Lukacs Z."/>
            <person name="Mihaltcheva S."/>
            <person name="Morgado L.N."/>
            <person name="Niskanen T."/>
            <person name="Noordeloos M.E."/>
            <person name="Ohm R.A."/>
            <person name="Ortiz-Santana B."/>
            <person name="Ovrebo C."/>
            <person name="Racz N."/>
            <person name="Riley R."/>
            <person name="Savchenko A."/>
            <person name="Shiryaev A."/>
            <person name="Soop K."/>
            <person name="Spirin V."/>
            <person name="Szebenyi C."/>
            <person name="Tomsovsky M."/>
            <person name="Tulloss R.E."/>
            <person name="Uehling J."/>
            <person name="Grigoriev I.V."/>
            <person name="Vagvolgyi C."/>
            <person name="Papp T."/>
            <person name="Martin F.M."/>
            <person name="Miettinen O."/>
            <person name="Hibbett D.S."/>
            <person name="Nagy L.G."/>
        </authorList>
    </citation>
    <scope>NUCLEOTIDE SEQUENCE [LARGE SCALE GENOMIC DNA]</scope>
    <source>
        <strain evidence="3 4">CBS 309.79</strain>
    </source>
</reference>
<organism evidence="3 4">
    <name type="scientific">Pterulicium gracile</name>
    <dbReference type="NCBI Taxonomy" id="1884261"/>
    <lineage>
        <taxon>Eukaryota</taxon>
        <taxon>Fungi</taxon>
        <taxon>Dikarya</taxon>
        <taxon>Basidiomycota</taxon>
        <taxon>Agaricomycotina</taxon>
        <taxon>Agaricomycetes</taxon>
        <taxon>Agaricomycetidae</taxon>
        <taxon>Agaricales</taxon>
        <taxon>Pleurotineae</taxon>
        <taxon>Pterulaceae</taxon>
        <taxon>Pterulicium</taxon>
    </lineage>
</organism>
<gene>
    <name evidence="3" type="ORF">BDV98DRAFT_397459</name>
</gene>
<keyword evidence="2" id="KW-0472">Membrane</keyword>
<dbReference type="OrthoDB" id="3250803at2759"/>
<keyword evidence="2" id="KW-1133">Transmembrane helix</keyword>
<dbReference type="STRING" id="1884261.A0A5C3QT78"/>
<keyword evidence="4" id="KW-1185">Reference proteome</keyword>
<evidence type="ECO:0000256" key="2">
    <source>
        <dbReference type="SAM" id="Phobius"/>
    </source>
</evidence>
<name>A0A5C3QT78_9AGAR</name>
<evidence type="ECO:0000256" key="1">
    <source>
        <dbReference type="SAM" id="MobiDB-lite"/>
    </source>
</evidence>
<feature type="compositionally biased region" description="Basic and acidic residues" evidence="1">
    <location>
        <begin position="234"/>
        <end position="243"/>
    </location>
</feature>
<dbReference type="AlphaFoldDB" id="A0A5C3QT78"/>
<sequence>MSPDSTFLDAVESTSTDPLNGNAAVVTPGFITEIHTSTEGDGSSTVVTRVIANPTDAFQTTERKPSGLLQNQGATAGVFTAVGFIVAGILFGIFWFCRRKRRHAQQKRWMRTLSVNMDDEAKKRQTNPFTDPAYMGYSDHAAANAPAAQGAFFDHHQDTQHGMTFPVMAQRGSVGPFDDYPMSGPSGARGMTVTTNRDRDDNPFETASRAETSPSLYPASLPPGDADSFYEVEMSSRDDHDQPKTPTNIQRPPIATEHSRRKVPPVYMPTPPGSAVNSDSPRQSPEHAMKNLESPIMFTMRSLNVSPRRGTCFRPSN</sequence>
<proteinExistence type="predicted"/>
<evidence type="ECO:0000313" key="3">
    <source>
        <dbReference type="EMBL" id="TFL03711.1"/>
    </source>
</evidence>
<dbReference type="EMBL" id="ML178820">
    <property type="protein sequence ID" value="TFL03711.1"/>
    <property type="molecule type" value="Genomic_DNA"/>
</dbReference>
<accession>A0A5C3QT78</accession>
<evidence type="ECO:0000313" key="4">
    <source>
        <dbReference type="Proteomes" id="UP000305067"/>
    </source>
</evidence>
<keyword evidence="2" id="KW-0812">Transmembrane</keyword>
<dbReference type="Proteomes" id="UP000305067">
    <property type="component" value="Unassembled WGS sequence"/>
</dbReference>
<feature type="region of interest" description="Disordered" evidence="1">
    <location>
        <begin position="176"/>
        <end position="295"/>
    </location>
</feature>
<protein>
    <submittedName>
        <fullName evidence="3">Uncharacterized protein</fullName>
    </submittedName>
</protein>